<dbReference type="Proteomes" id="UP000051952">
    <property type="component" value="Unassembled WGS sequence"/>
</dbReference>
<proteinExistence type="inferred from homology"/>
<keyword evidence="12" id="KW-1185">Reference proteome</keyword>
<dbReference type="VEuPathDB" id="TriTrypDB:BSAL_12050"/>
<dbReference type="InterPro" id="IPR036770">
    <property type="entry name" value="Ankyrin_rpt-contain_sf"/>
</dbReference>
<feature type="transmembrane region" description="Helical" evidence="8">
    <location>
        <begin position="386"/>
        <end position="403"/>
    </location>
</feature>
<dbReference type="SMART" id="SM00248">
    <property type="entry name" value="ANK"/>
    <property type="match status" value="3"/>
</dbReference>
<dbReference type="PANTHER" id="PTHR24161:SF85">
    <property type="entry name" value="PALMITOYLTRANSFERASE HIP14"/>
    <property type="match status" value="1"/>
</dbReference>
<sequence>MQVYRARMAGTSPFPLSYYLDNKAPIVAPGTQPQQPTAEVAAVDPEKTKLQGFTFFDCVKVDQGFPVLAAFLLCGVDVNATMRDNIGASALHLAAASGNILAINFLLDNGATIDVRTRNGQTPLMWAMRKNQTATASLLLRRQADPNAIDSEGLGLMSFSTESPLTLHFLAQHMDVASAAAKEKLLHTLCKTRGTRYSVLYCLEQLGISVNDRDLGGRTALHHAAVTGDIDVVKALAMKGADLAAVDERGMRADTQSGVSNEIKTFLTRFESESNKTTRERLAIPDFSNLARLNLTQVKHFAVAFTVPNLIVYIGSFFPVWIGFVALFCCAVGFTMVAQFGMGQKGRSMATAGWFLGALCFGGGVVARQTLPSYAEEHPDTLVPAAWWTVTLLMFYCYVRAVLADPGVVHSTAEGRKTIFEIAAVGGENELQAQGIDTTSMVKKPLRAKHCSKTGQCVYRFDHYCVWTGNAIGGGNHRFFVLYCLFQFFSQTLVAYTTYQYLVNDAPRRANIQSIFSSEYAALIFNKENILVVFLLVMYNSFVFLFVSTVLVSQIWYATRNVTSNEVWFADRYKWMFMIQKRAYCLYDNGWKSNLIDFFWSGNLCAELHTIPPMNEHLKRVCAKHAAKIRNQQQHEQNMIEKEQQQQDVSSQQQGGGFDYAAAVAQLPENIQFEMQVVQGMVQQMISQGSCDGVEVPSTVPQDRREALDLQAKTMFQHFNATLQRNRASAAAATEDRVTLIPDQIDERAEGGSVAVDIPHASPVTAGAPVKRVGGRKAE</sequence>
<dbReference type="OrthoDB" id="195446at2759"/>
<comment type="catalytic activity">
    <reaction evidence="8">
        <text>L-cysteinyl-[protein] + hexadecanoyl-CoA = S-hexadecanoyl-L-cysteinyl-[protein] + CoA</text>
        <dbReference type="Rhea" id="RHEA:36683"/>
        <dbReference type="Rhea" id="RHEA-COMP:10131"/>
        <dbReference type="Rhea" id="RHEA-COMP:11032"/>
        <dbReference type="ChEBI" id="CHEBI:29950"/>
        <dbReference type="ChEBI" id="CHEBI:57287"/>
        <dbReference type="ChEBI" id="CHEBI:57379"/>
        <dbReference type="ChEBI" id="CHEBI:74151"/>
        <dbReference type="EC" id="2.3.1.225"/>
    </reaction>
</comment>
<evidence type="ECO:0000313" key="11">
    <source>
        <dbReference type="EMBL" id="CUG87795.1"/>
    </source>
</evidence>
<keyword evidence="5 7" id="KW-0040">ANK repeat</keyword>
<accession>A0A0S4J962</accession>
<evidence type="ECO:0000256" key="8">
    <source>
        <dbReference type="RuleBase" id="RU079119"/>
    </source>
</evidence>
<dbReference type="GO" id="GO:0019706">
    <property type="term" value="F:protein-cysteine S-palmitoyltransferase activity"/>
    <property type="evidence" value="ECO:0007669"/>
    <property type="project" value="UniProtKB-EC"/>
</dbReference>
<feature type="repeat" description="ANK" evidence="7">
    <location>
        <begin position="216"/>
        <end position="248"/>
    </location>
</feature>
<feature type="transmembrane region" description="Helical" evidence="8">
    <location>
        <begin position="310"/>
        <end position="337"/>
    </location>
</feature>
<evidence type="ECO:0000256" key="4">
    <source>
        <dbReference type="ARBA" id="ARBA00022989"/>
    </source>
</evidence>
<dbReference type="PANTHER" id="PTHR24161">
    <property type="entry name" value="ANK_REP_REGION DOMAIN-CONTAINING PROTEIN-RELATED"/>
    <property type="match status" value="1"/>
</dbReference>
<organism evidence="11 12">
    <name type="scientific">Bodo saltans</name>
    <name type="common">Flagellated protozoan</name>
    <dbReference type="NCBI Taxonomy" id="75058"/>
    <lineage>
        <taxon>Eukaryota</taxon>
        <taxon>Discoba</taxon>
        <taxon>Euglenozoa</taxon>
        <taxon>Kinetoplastea</taxon>
        <taxon>Metakinetoplastina</taxon>
        <taxon>Eubodonida</taxon>
        <taxon>Bodonidae</taxon>
        <taxon>Bodo</taxon>
    </lineage>
</organism>
<evidence type="ECO:0000256" key="7">
    <source>
        <dbReference type="PROSITE-ProRule" id="PRU00023"/>
    </source>
</evidence>
<protein>
    <recommendedName>
        <fullName evidence="8">Palmitoyltransferase</fullName>
        <ecNumber evidence="8">2.3.1.225</ecNumber>
    </recommendedName>
</protein>
<evidence type="ECO:0000256" key="1">
    <source>
        <dbReference type="ARBA" id="ARBA00004141"/>
    </source>
</evidence>
<dbReference type="InterPro" id="IPR002110">
    <property type="entry name" value="Ankyrin_rpt"/>
</dbReference>
<dbReference type="EC" id="2.3.1.225" evidence="8"/>
<reference evidence="12" key="1">
    <citation type="submission" date="2015-09" db="EMBL/GenBank/DDBJ databases">
        <authorList>
            <consortium name="Pathogen Informatics"/>
        </authorList>
    </citation>
    <scope>NUCLEOTIDE SEQUENCE [LARGE SCALE GENOMIC DNA]</scope>
    <source>
        <strain evidence="12">Lake Konstanz</strain>
    </source>
</reference>
<keyword evidence="4 8" id="KW-1133">Transmembrane helix</keyword>
<dbReference type="PROSITE" id="PS50088">
    <property type="entry name" value="ANK_REPEAT"/>
    <property type="match status" value="3"/>
</dbReference>
<comment type="subcellular location">
    <subcellularLocation>
        <location evidence="1">Membrane</location>
        <topology evidence="1">Multi-pass membrane protein</topology>
    </subcellularLocation>
</comment>
<dbReference type="PROSITE" id="PS50297">
    <property type="entry name" value="ANK_REP_REGION"/>
    <property type="match status" value="3"/>
</dbReference>
<evidence type="ECO:0000256" key="3">
    <source>
        <dbReference type="ARBA" id="ARBA00022737"/>
    </source>
</evidence>
<keyword evidence="6 8" id="KW-0472">Membrane</keyword>
<gene>
    <name evidence="11" type="ORF">BSAL_12050</name>
</gene>
<keyword evidence="2 8" id="KW-0812">Transmembrane</keyword>
<name>A0A0S4J962_BODSA</name>
<dbReference type="OMA" id="VATEHCT"/>
<feature type="repeat" description="ANK" evidence="7">
    <location>
        <begin position="119"/>
        <end position="151"/>
    </location>
</feature>
<feature type="repeat" description="ANK" evidence="7">
    <location>
        <begin position="86"/>
        <end position="118"/>
    </location>
</feature>
<dbReference type="SUPFAM" id="SSF48403">
    <property type="entry name" value="Ankyrin repeat"/>
    <property type="match status" value="1"/>
</dbReference>
<keyword evidence="3" id="KW-0677">Repeat</keyword>
<dbReference type="AlphaFoldDB" id="A0A0S4J962"/>
<feature type="transmembrane region" description="Helical" evidence="8">
    <location>
        <begin position="530"/>
        <end position="557"/>
    </location>
</feature>
<dbReference type="Pfam" id="PF01529">
    <property type="entry name" value="DHHC"/>
    <property type="match status" value="1"/>
</dbReference>
<dbReference type="Pfam" id="PF12796">
    <property type="entry name" value="Ank_2"/>
    <property type="match status" value="2"/>
</dbReference>
<keyword evidence="8" id="KW-0012">Acyltransferase</keyword>
<dbReference type="EMBL" id="CYKH01001592">
    <property type="protein sequence ID" value="CUG87795.1"/>
    <property type="molecule type" value="Genomic_DNA"/>
</dbReference>
<evidence type="ECO:0000259" key="10">
    <source>
        <dbReference type="Pfam" id="PF01529"/>
    </source>
</evidence>
<dbReference type="GO" id="GO:0016020">
    <property type="term" value="C:membrane"/>
    <property type="evidence" value="ECO:0007669"/>
    <property type="project" value="UniProtKB-SubCell"/>
</dbReference>
<evidence type="ECO:0000313" key="12">
    <source>
        <dbReference type="Proteomes" id="UP000051952"/>
    </source>
</evidence>
<comment type="domain">
    <text evidence="8">The DHHC domain is required for palmitoyltransferase activity.</text>
</comment>
<evidence type="ECO:0000256" key="2">
    <source>
        <dbReference type="ARBA" id="ARBA00022692"/>
    </source>
</evidence>
<feature type="domain" description="Palmitoyltransferase DHHC" evidence="10">
    <location>
        <begin position="439"/>
        <end position="568"/>
    </location>
</feature>
<dbReference type="Gene3D" id="1.25.40.20">
    <property type="entry name" value="Ankyrin repeat-containing domain"/>
    <property type="match status" value="2"/>
</dbReference>
<evidence type="ECO:0000256" key="9">
    <source>
        <dbReference type="SAM" id="MobiDB-lite"/>
    </source>
</evidence>
<evidence type="ECO:0000256" key="6">
    <source>
        <dbReference type="ARBA" id="ARBA00023136"/>
    </source>
</evidence>
<dbReference type="PROSITE" id="PS50216">
    <property type="entry name" value="DHHC"/>
    <property type="match status" value="1"/>
</dbReference>
<keyword evidence="8" id="KW-0808">Transferase</keyword>
<evidence type="ECO:0000256" key="5">
    <source>
        <dbReference type="ARBA" id="ARBA00023043"/>
    </source>
</evidence>
<feature type="transmembrane region" description="Helical" evidence="8">
    <location>
        <begin position="349"/>
        <end position="366"/>
    </location>
</feature>
<feature type="region of interest" description="Disordered" evidence="9">
    <location>
        <begin position="633"/>
        <end position="654"/>
    </location>
</feature>
<comment type="similarity">
    <text evidence="8">Belongs to the DHHC palmitoyltransferase family.</text>
</comment>
<dbReference type="InterPro" id="IPR001594">
    <property type="entry name" value="Palmitoyltrfase_DHHC"/>
</dbReference>